<proteinExistence type="predicted"/>
<dbReference type="EMBL" id="FMUR01000004">
    <property type="protein sequence ID" value="SCX82790.1"/>
    <property type="molecule type" value="Genomic_DNA"/>
</dbReference>
<accession>A0A1G5AY84</accession>
<dbReference type="Pfam" id="PF03602">
    <property type="entry name" value="Cons_hypoth95"/>
    <property type="match status" value="1"/>
</dbReference>
<evidence type="ECO:0000313" key="4">
    <source>
        <dbReference type="Proteomes" id="UP000183047"/>
    </source>
</evidence>
<dbReference type="Proteomes" id="UP000183047">
    <property type="component" value="Unassembled WGS sequence"/>
</dbReference>
<organism evidence="3 4">
    <name type="scientific">Butyrivibrio hungatei</name>
    <dbReference type="NCBI Taxonomy" id="185008"/>
    <lineage>
        <taxon>Bacteria</taxon>
        <taxon>Bacillati</taxon>
        <taxon>Bacillota</taxon>
        <taxon>Clostridia</taxon>
        <taxon>Lachnospirales</taxon>
        <taxon>Lachnospiraceae</taxon>
        <taxon>Butyrivibrio</taxon>
    </lineage>
</organism>
<dbReference type="PROSITE" id="PS00092">
    <property type="entry name" value="N6_MTASE"/>
    <property type="match status" value="1"/>
</dbReference>
<dbReference type="InterPro" id="IPR004398">
    <property type="entry name" value="RNA_MeTrfase_RsmD"/>
</dbReference>
<dbReference type="CDD" id="cd02440">
    <property type="entry name" value="AdoMet_MTases"/>
    <property type="match status" value="1"/>
</dbReference>
<dbReference type="GO" id="GO:0031167">
    <property type="term" value="P:rRNA methylation"/>
    <property type="evidence" value="ECO:0007669"/>
    <property type="project" value="InterPro"/>
</dbReference>
<dbReference type="RefSeq" id="WP_074461227.1">
    <property type="nucleotide sequence ID" value="NZ_FMUR01000004.1"/>
</dbReference>
<sequence length="185" mass="21148">MRVIAGTARRLRLVTPEGNDTRPTQDRIKETLFNMIQNEVPGAVFLDLFAGSGGIGIEALSRGASKAYFIENSAAAYKCIMQNIKTTHFEEDATVLKQDVVIGLRNIHEKEVDIIFLDPPYHEDLYERTLAQLGTMNYVTEHTMIIVESSSDMDFSFAEDYGFEVRREKEYKTNKHVFLYRKEAL</sequence>
<keyword evidence="4" id="KW-1185">Reference proteome</keyword>
<dbReference type="NCBIfam" id="TIGR00095">
    <property type="entry name" value="16S rRNA (guanine(966)-N(2))-methyltransferase RsmD"/>
    <property type="match status" value="1"/>
</dbReference>
<keyword evidence="2 3" id="KW-0808">Transferase</keyword>
<evidence type="ECO:0000256" key="2">
    <source>
        <dbReference type="ARBA" id="ARBA00022679"/>
    </source>
</evidence>
<dbReference type="Gene3D" id="3.40.50.150">
    <property type="entry name" value="Vaccinia Virus protein VP39"/>
    <property type="match status" value="1"/>
</dbReference>
<evidence type="ECO:0000256" key="1">
    <source>
        <dbReference type="ARBA" id="ARBA00022603"/>
    </source>
</evidence>
<dbReference type="AlphaFoldDB" id="A0A1G5AY84"/>
<dbReference type="PIRSF" id="PIRSF004553">
    <property type="entry name" value="CHP00095"/>
    <property type="match status" value="1"/>
</dbReference>
<dbReference type="OrthoDB" id="9803017at2"/>
<dbReference type="STRING" id="185008.bhn_I1368"/>
<dbReference type="GO" id="GO:0008168">
    <property type="term" value="F:methyltransferase activity"/>
    <property type="evidence" value="ECO:0007669"/>
    <property type="project" value="UniProtKB-KW"/>
</dbReference>
<dbReference type="InterPro" id="IPR002052">
    <property type="entry name" value="DNA_methylase_N6_adenine_CS"/>
</dbReference>
<dbReference type="InterPro" id="IPR029063">
    <property type="entry name" value="SAM-dependent_MTases_sf"/>
</dbReference>
<dbReference type="GO" id="GO:0003676">
    <property type="term" value="F:nucleic acid binding"/>
    <property type="evidence" value="ECO:0007669"/>
    <property type="project" value="InterPro"/>
</dbReference>
<evidence type="ECO:0000313" key="3">
    <source>
        <dbReference type="EMBL" id="SCX82790.1"/>
    </source>
</evidence>
<name>A0A1G5AY84_9FIRM</name>
<gene>
    <name evidence="3" type="ORF">SAMN02910451_00426</name>
</gene>
<reference evidence="4" key="1">
    <citation type="submission" date="2016-10" db="EMBL/GenBank/DDBJ databases">
        <authorList>
            <person name="Varghese N."/>
            <person name="Submissions S."/>
        </authorList>
    </citation>
    <scope>NUCLEOTIDE SEQUENCE [LARGE SCALE GENOMIC DNA]</scope>
    <source>
        <strain evidence="4">XBD2006</strain>
    </source>
</reference>
<dbReference type="PANTHER" id="PTHR43542">
    <property type="entry name" value="METHYLTRANSFERASE"/>
    <property type="match status" value="1"/>
</dbReference>
<dbReference type="SUPFAM" id="SSF53335">
    <property type="entry name" value="S-adenosyl-L-methionine-dependent methyltransferases"/>
    <property type="match status" value="1"/>
</dbReference>
<protein>
    <submittedName>
        <fullName evidence="3">16S rRNA (Guanine966-N2)-methyltransferase</fullName>
    </submittedName>
</protein>
<dbReference type="PANTHER" id="PTHR43542:SF1">
    <property type="entry name" value="METHYLTRANSFERASE"/>
    <property type="match status" value="1"/>
</dbReference>
<keyword evidence="1 3" id="KW-0489">Methyltransferase</keyword>